<reference evidence="2 3" key="1">
    <citation type="journal article" date="2014" name="FEMS Microbiol. Lett.">
        <title>Draft genome sequences of three Holospora species (Holospora obtusa, Holospora undulata, and Holospora elegans), endonuclear symbiotic bacteria of the ciliate Paramecium caudatum.</title>
        <authorList>
            <person name="Dohra H."/>
            <person name="Tanaka K."/>
            <person name="Suzuki T."/>
            <person name="Fujishima M."/>
            <person name="Suzuki H."/>
        </authorList>
    </citation>
    <scope>NUCLEOTIDE SEQUENCE [LARGE SCALE GENOMIC DNA]</scope>
    <source>
        <strain evidence="2 3">E1</strain>
    </source>
</reference>
<organism evidence="2 3">
    <name type="scientific">Holospora elegans E1</name>
    <dbReference type="NCBI Taxonomy" id="1427503"/>
    <lineage>
        <taxon>Bacteria</taxon>
        <taxon>Pseudomonadati</taxon>
        <taxon>Pseudomonadota</taxon>
        <taxon>Alphaproteobacteria</taxon>
        <taxon>Holosporales</taxon>
        <taxon>Holosporaceae</taxon>
        <taxon>Holospora</taxon>
    </lineage>
</organism>
<protein>
    <submittedName>
        <fullName evidence="2">Uncharacterized protein</fullName>
    </submittedName>
</protein>
<evidence type="ECO:0000256" key="1">
    <source>
        <dbReference type="SAM" id="Phobius"/>
    </source>
</evidence>
<name>A0A023DXQ4_9PROT</name>
<comment type="caution">
    <text evidence="2">The sequence shown here is derived from an EMBL/GenBank/DDBJ whole genome shotgun (WGS) entry which is preliminary data.</text>
</comment>
<proteinExistence type="predicted"/>
<accession>A0A023DXQ4</accession>
<keyword evidence="1" id="KW-0472">Membrane</keyword>
<dbReference type="AlphaFoldDB" id="A0A023DXQ4"/>
<keyword evidence="1" id="KW-1133">Transmembrane helix</keyword>
<dbReference type="EMBL" id="BAUP01000072">
    <property type="protein sequence ID" value="GAJ46216.1"/>
    <property type="molecule type" value="Genomic_DNA"/>
</dbReference>
<dbReference type="Proteomes" id="UP000024842">
    <property type="component" value="Unassembled WGS sequence"/>
</dbReference>
<gene>
    <name evidence="2" type="ORF">HE1_00542</name>
</gene>
<keyword evidence="1" id="KW-0812">Transmembrane</keyword>
<keyword evidence="3" id="KW-1185">Reference proteome</keyword>
<sequence length="93" mass="10543">MKVMGLVLIKLLAERFSGSAWGCVRDFYRGNFCALEKSLARISLTPKRLVRSYLWVSGYSSKSFLSVSISLLVVGFITFYFQDYILTPASDTR</sequence>
<evidence type="ECO:0000313" key="2">
    <source>
        <dbReference type="EMBL" id="GAJ46216.1"/>
    </source>
</evidence>
<evidence type="ECO:0000313" key="3">
    <source>
        <dbReference type="Proteomes" id="UP000024842"/>
    </source>
</evidence>
<feature type="transmembrane region" description="Helical" evidence="1">
    <location>
        <begin position="63"/>
        <end position="81"/>
    </location>
</feature>